<reference evidence="9 10" key="1">
    <citation type="journal article" date="2020" name="Int. J. Syst. Evol. Microbiol.">
        <title>Description of Erysipelothrix piscisicarius sp. nov., an emergent fish pathogen, and assessment of virulence using a tiger barb (Puntigrus tetrazona) infection model.</title>
        <authorList>
            <person name="Pomaranski E.K."/>
            <person name="Griffin M.J."/>
            <person name="Camus A.C."/>
            <person name="Armwood A.R."/>
            <person name="Shelley J."/>
            <person name="Waldbieser G.C."/>
            <person name="LaFrentz B.R."/>
            <person name="Garcia J.C."/>
            <person name="Yanong R."/>
            <person name="Soto E."/>
        </authorList>
    </citation>
    <scope>NUCLEOTIDE SEQUENCE [LARGE SCALE GENOMIC DNA]</scope>
    <source>
        <strain evidence="9 10">15TAL0474</strain>
    </source>
</reference>
<feature type="transmembrane region" description="Helical" evidence="8">
    <location>
        <begin position="20"/>
        <end position="38"/>
    </location>
</feature>
<name>A0A3Q8S7P6_9FIRM</name>
<evidence type="ECO:0000256" key="3">
    <source>
        <dbReference type="ARBA" id="ARBA00022448"/>
    </source>
</evidence>
<feature type="transmembrane region" description="Helical" evidence="8">
    <location>
        <begin position="322"/>
        <end position="345"/>
    </location>
</feature>
<keyword evidence="5 8" id="KW-0812">Transmembrane</keyword>
<organism evidence="9 10">
    <name type="scientific">Erysipelothrix piscisicarius</name>
    <dbReference type="NCBI Taxonomy" id="2485784"/>
    <lineage>
        <taxon>Bacteria</taxon>
        <taxon>Bacillati</taxon>
        <taxon>Bacillota</taxon>
        <taxon>Erysipelotrichia</taxon>
        <taxon>Erysipelotrichales</taxon>
        <taxon>Erysipelotrichaceae</taxon>
        <taxon>Erysipelothrix</taxon>
    </lineage>
</organism>
<keyword evidence="10" id="KW-1185">Reference proteome</keyword>
<feature type="transmembrane region" description="Helical" evidence="8">
    <location>
        <begin position="251"/>
        <end position="280"/>
    </location>
</feature>
<dbReference type="InterPro" id="IPR002549">
    <property type="entry name" value="AI-2E-like"/>
</dbReference>
<dbReference type="PANTHER" id="PTHR21716">
    <property type="entry name" value="TRANSMEMBRANE PROTEIN"/>
    <property type="match status" value="1"/>
</dbReference>
<comment type="subcellular location">
    <subcellularLocation>
        <location evidence="1">Cell membrane</location>
        <topology evidence="1">Multi-pass membrane protein</topology>
    </subcellularLocation>
</comment>
<evidence type="ECO:0000313" key="9">
    <source>
        <dbReference type="EMBL" id="AZK44203.1"/>
    </source>
</evidence>
<evidence type="ECO:0000256" key="4">
    <source>
        <dbReference type="ARBA" id="ARBA00022475"/>
    </source>
</evidence>
<dbReference type="PANTHER" id="PTHR21716:SF53">
    <property type="entry name" value="PERMEASE PERM-RELATED"/>
    <property type="match status" value="1"/>
</dbReference>
<proteinExistence type="inferred from homology"/>
<keyword evidence="6 8" id="KW-1133">Transmembrane helix</keyword>
<evidence type="ECO:0000256" key="7">
    <source>
        <dbReference type="ARBA" id="ARBA00023136"/>
    </source>
</evidence>
<keyword evidence="4" id="KW-1003">Cell membrane</keyword>
<protein>
    <submittedName>
        <fullName evidence="9">AI-2E family transporter</fullName>
    </submittedName>
</protein>
<feature type="transmembrane region" description="Helical" evidence="8">
    <location>
        <begin position="83"/>
        <end position="105"/>
    </location>
</feature>
<feature type="transmembrane region" description="Helical" evidence="8">
    <location>
        <begin position="170"/>
        <end position="189"/>
    </location>
</feature>
<feature type="transmembrane region" description="Helical" evidence="8">
    <location>
        <begin position="50"/>
        <end position="71"/>
    </location>
</feature>
<dbReference type="Proteomes" id="UP000278804">
    <property type="component" value="Chromosome"/>
</dbReference>
<dbReference type="RefSeq" id="WP_125164381.1">
    <property type="nucleotide sequence ID" value="NZ_CP034234.1"/>
</dbReference>
<evidence type="ECO:0000256" key="1">
    <source>
        <dbReference type="ARBA" id="ARBA00004651"/>
    </source>
</evidence>
<sequence>MNIFQRIQKFFDDHFSWKQLVPFMLFLLSVFLLMQTWAVWQHAIELAKRILLPFVIGFALAYIVRPIAVFFEKYNIKRAISVPITLVLFVVLIVLLFSSILPSLYTDISQLIGNSMDGIQQLYNYYKEINHNNPSPWADDIFKQVMGMLNGIVGQIPTLPAAASQFLSKIFSTITTGIFSFIIGMYFVFDYENFTGSVLRIANNISPKLGNSIIVIDHAVSRYLGTLVVIMTITCIEYSLLYLAVGHNYAFVLGVLTAFGLLIPYIGPTVVHVLGILTALTLPLPRVLILTIGLVVLSNVDGYVVSPMVYSKRDKIEPLWSLFAFFASSVLFGFVGILISMPLYFSIRALFNLRKNNWVIPEEN</sequence>
<gene>
    <name evidence="9" type="ORF">EEI45_05080</name>
</gene>
<keyword evidence="3" id="KW-0813">Transport</keyword>
<evidence type="ECO:0000256" key="8">
    <source>
        <dbReference type="SAM" id="Phobius"/>
    </source>
</evidence>
<evidence type="ECO:0000256" key="5">
    <source>
        <dbReference type="ARBA" id="ARBA00022692"/>
    </source>
</evidence>
<comment type="similarity">
    <text evidence="2">Belongs to the autoinducer-2 exporter (AI-2E) (TC 2.A.86) family.</text>
</comment>
<dbReference type="Pfam" id="PF01594">
    <property type="entry name" value="AI-2E_transport"/>
    <property type="match status" value="1"/>
</dbReference>
<feature type="transmembrane region" description="Helical" evidence="8">
    <location>
        <begin position="287"/>
        <end position="310"/>
    </location>
</feature>
<feature type="transmembrane region" description="Helical" evidence="8">
    <location>
        <begin position="223"/>
        <end position="245"/>
    </location>
</feature>
<keyword evidence="7 8" id="KW-0472">Membrane</keyword>
<evidence type="ECO:0000256" key="2">
    <source>
        <dbReference type="ARBA" id="ARBA00009773"/>
    </source>
</evidence>
<accession>A0A3Q8S7P6</accession>
<dbReference type="AlphaFoldDB" id="A0A3Q8S7P6"/>
<evidence type="ECO:0000313" key="10">
    <source>
        <dbReference type="Proteomes" id="UP000278804"/>
    </source>
</evidence>
<dbReference type="KEGG" id="eri:EEI45_05080"/>
<dbReference type="GO" id="GO:0005886">
    <property type="term" value="C:plasma membrane"/>
    <property type="evidence" value="ECO:0007669"/>
    <property type="project" value="UniProtKB-SubCell"/>
</dbReference>
<dbReference type="EMBL" id="CP034234">
    <property type="protein sequence ID" value="AZK44203.1"/>
    <property type="molecule type" value="Genomic_DNA"/>
</dbReference>
<evidence type="ECO:0000256" key="6">
    <source>
        <dbReference type="ARBA" id="ARBA00022989"/>
    </source>
</evidence>